<gene>
    <name evidence="1" type="ORF">BKA16_004429</name>
</gene>
<evidence type="ECO:0000313" key="2">
    <source>
        <dbReference type="Proteomes" id="UP000551501"/>
    </source>
</evidence>
<dbReference type="InterPro" id="IPR046652">
    <property type="entry name" value="DUF6764"/>
</dbReference>
<dbReference type="AlphaFoldDB" id="A0A840FEK3"/>
<keyword evidence="2" id="KW-1185">Reference proteome</keyword>
<reference evidence="1 2" key="1">
    <citation type="submission" date="2020-08" db="EMBL/GenBank/DDBJ databases">
        <title>Sequencing the genomes of 1000 actinobacteria strains.</title>
        <authorList>
            <person name="Klenk H.-P."/>
        </authorList>
    </citation>
    <scope>NUCLEOTIDE SEQUENCE [LARGE SCALE GENOMIC DNA]</scope>
    <source>
        <strain evidence="1 2">DSM 45298</strain>
    </source>
</reference>
<sequence>MRIAKSGKGIRVLIAGAAGGAAIGLMALFGGGHAAADTTCSATDNNRVEHADGLSHCIANAGPGSRADARDTSNSGVATAVATQRGAATSINLQPWSEALSSGVHGGSGYAISTGPRSTSIAMARDGGTSIAIGGWGGQAYAGPAGAVCAGGFGAAYDSTTGQYCVKSGSLDLH</sequence>
<accession>A0A840FEK3</accession>
<dbReference type="Pfam" id="PF20550">
    <property type="entry name" value="DUF6764"/>
    <property type="match status" value="1"/>
</dbReference>
<evidence type="ECO:0000313" key="1">
    <source>
        <dbReference type="EMBL" id="MBB4137877.1"/>
    </source>
</evidence>
<dbReference type="Proteomes" id="UP000551501">
    <property type="component" value="Unassembled WGS sequence"/>
</dbReference>
<dbReference type="RefSeq" id="WP_183372704.1">
    <property type="nucleotide sequence ID" value="NZ_BAABHL010000001.1"/>
</dbReference>
<name>A0A840FEK3_9ACTN</name>
<comment type="caution">
    <text evidence="1">The sequence shown here is derived from an EMBL/GenBank/DDBJ whole genome shotgun (WGS) entry which is preliminary data.</text>
</comment>
<proteinExistence type="predicted"/>
<dbReference type="EMBL" id="JACIFP010000001">
    <property type="protein sequence ID" value="MBB4137877.1"/>
    <property type="molecule type" value="Genomic_DNA"/>
</dbReference>
<protein>
    <submittedName>
        <fullName evidence="1">Uncharacterized protein</fullName>
    </submittedName>
</protein>
<organism evidence="1 2">
    <name type="scientific">Gordonia humi</name>
    <dbReference type="NCBI Taxonomy" id="686429"/>
    <lineage>
        <taxon>Bacteria</taxon>
        <taxon>Bacillati</taxon>
        <taxon>Actinomycetota</taxon>
        <taxon>Actinomycetes</taxon>
        <taxon>Mycobacteriales</taxon>
        <taxon>Gordoniaceae</taxon>
        <taxon>Gordonia</taxon>
    </lineage>
</organism>